<evidence type="ECO:0000313" key="2">
    <source>
        <dbReference type="Proteomes" id="UP000199666"/>
    </source>
</evidence>
<organism evidence="1 2">
    <name type="scientific">Pedobacter insulae</name>
    <dbReference type="NCBI Taxonomy" id="414048"/>
    <lineage>
        <taxon>Bacteria</taxon>
        <taxon>Pseudomonadati</taxon>
        <taxon>Bacteroidota</taxon>
        <taxon>Sphingobacteriia</taxon>
        <taxon>Sphingobacteriales</taxon>
        <taxon>Sphingobacteriaceae</taxon>
        <taxon>Pedobacter</taxon>
    </lineage>
</organism>
<dbReference type="RefSeq" id="WP_090993193.1">
    <property type="nucleotide sequence ID" value="NZ_FOPP01000004.1"/>
</dbReference>
<name>A0A1I2WSE5_9SPHI</name>
<keyword evidence="2" id="KW-1185">Reference proteome</keyword>
<reference evidence="1 2" key="1">
    <citation type="submission" date="2016-10" db="EMBL/GenBank/DDBJ databases">
        <authorList>
            <person name="de Groot N.N."/>
        </authorList>
    </citation>
    <scope>NUCLEOTIDE SEQUENCE [LARGE SCALE GENOMIC DNA]</scope>
    <source>
        <strain evidence="1 2">DSM 18684</strain>
    </source>
</reference>
<gene>
    <name evidence="1" type="ORF">SAMN04489864_104254</name>
</gene>
<protein>
    <submittedName>
        <fullName evidence="1">Uncharacterized protein</fullName>
    </submittedName>
</protein>
<dbReference type="AlphaFoldDB" id="A0A1I2WSE5"/>
<dbReference type="Proteomes" id="UP000199666">
    <property type="component" value="Unassembled WGS sequence"/>
</dbReference>
<accession>A0A1I2WSE5</accession>
<sequence length="190" mass="21510">MNTHSYQNFVIEVFDDPTYQSASTDNKFNYSKHYSSLDEDCVPTSKHGIIIYQEGKERNNCIILGGGGSTSIYNNSSVIAADQLLICCADNIFCISLPDLNLEWNIQADQATCFHIYNFHEDYIVHGELTISRIDKNGNIKWQYGGSDIFVTLDNEDAFTLNSDHIALTDFSKAKYKVDFNGQTIAYQEQ</sequence>
<proteinExistence type="predicted"/>
<dbReference type="OrthoDB" id="334526at2"/>
<evidence type="ECO:0000313" key="1">
    <source>
        <dbReference type="EMBL" id="SFH04215.1"/>
    </source>
</evidence>
<dbReference type="EMBL" id="FOPP01000004">
    <property type="protein sequence ID" value="SFH04215.1"/>
    <property type="molecule type" value="Genomic_DNA"/>
</dbReference>
<dbReference type="STRING" id="414048.SAMN04489864_104254"/>